<accession>A0AAD7CN24</accession>
<evidence type="ECO:0000256" key="3">
    <source>
        <dbReference type="ARBA" id="ARBA00023002"/>
    </source>
</evidence>
<dbReference type="InterPro" id="IPR036291">
    <property type="entry name" value="NAD(P)-bd_dom_sf"/>
</dbReference>
<dbReference type="GO" id="GO:0016491">
    <property type="term" value="F:oxidoreductase activity"/>
    <property type="evidence" value="ECO:0007669"/>
    <property type="project" value="UniProtKB-KW"/>
</dbReference>
<name>A0AAD7CN24_MYCRO</name>
<dbReference type="EMBL" id="JARKIE010000323">
    <property type="protein sequence ID" value="KAJ7654295.1"/>
    <property type="molecule type" value="Genomic_DNA"/>
</dbReference>
<keyword evidence="3" id="KW-0560">Oxidoreductase</keyword>
<protein>
    <recommendedName>
        <fullName evidence="7">NAD(P)-binding protein</fullName>
    </recommendedName>
</protein>
<evidence type="ECO:0000313" key="5">
    <source>
        <dbReference type="EMBL" id="KAJ7654295.1"/>
    </source>
</evidence>
<dbReference type="AlphaFoldDB" id="A0AAD7CN24"/>
<dbReference type="Proteomes" id="UP001221757">
    <property type="component" value="Unassembled WGS sequence"/>
</dbReference>
<organism evidence="5 6">
    <name type="scientific">Mycena rosella</name>
    <name type="common">Pink bonnet</name>
    <name type="synonym">Agaricus rosellus</name>
    <dbReference type="NCBI Taxonomy" id="1033263"/>
    <lineage>
        <taxon>Eukaryota</taxon>
        <taxon>Fungi</taxon>
        <taxon>Dikarya</taxon>
        <taxon>Basidiomycota</taxon>
        <taxon>Agaricomycotina</taxon>
        <taxon>Agaricomycetes</taxon>
        <taxon>Agaricomycetidae</taxon>
        <taxon>Agaricales</taxon>
        <taxon>Marasmiineae</taxon>
        <taxon>Mycenaceae</taxon>
        <taxon>Mycena</taxon>
    </lineage>
</organism>
<sequence>MAQIRTFLVTGSNQGLGKHTVHQLASTPNVVVFMGSRKIAAAEEALAGFAPDIHASSTVVPLQLDITDDASIKAAYTTISEYLKAKNLSGLDVLINNAAVAVPSFRECYEVNVFGTVTLTETLFPLINPNGTILNISSGMGSHALRPLMPDLPAAPAYSSSKSALNQLTKSGIRVISICPGFNATKLNGFTGTMAPEDGAKIIVSSALEKDGRTGVFIHKDGDYPW</sequence>
<gene>
    <name evidence="5" type="ORF">B0H17DRAFT_1100007</name>
</gene>
<keyword evidence="2" id="KW-0521">NADP</keyword>
<comment type="similarity">
    <text evidence="1 4">Belongs to the short-chain dehydrogenases/reductases (SDR) family.</text>
</comment>
<comment type="caution">
    <text evidence="5">The sequence shown here is derived from an EMBL/GenBank/DDBJ whole genome shotgun (WGS) entry which is preliminary data.</text>
</comment>
<proteinExistence type="inferred from homology"/>
<dbReference type="InterPro" id="IPR002347">
    <property type="entry name" value="SDR_fam"/>
</dbReference>
<dbReference type="SUPFAM" id="SSF51735">
    <property type="entry name" value="NAD(P)-binding Rossmann-fold domains"/>
    <property type="match status" value="1"/>
</dbReference>
<evidence type="ECO:0000256" key="4">
    <source>
        <dbReference type="RuleBase" id="RU000363"/>
    </source>
</evidence>
<dbReference type="PANTHER" id="PTHR43963">
    <property type="entry name" value="CARBONYL REDUCTASE 1-RELATED"/>
    <property type="match status" value="1"/>
</dbReference>
<dbReference type="PRINTS" id="PR00080">
    <property type="entry name" value="SDRFAMILY"/>
</dbReference>
<evidence type="ECO:0000313" key="6">
    <source>
        <dbReference type="Proteomes" id="UP001221757"/>
    </source>
</evidence>
<dbReference type="Pfam" id="PF00106">
    <property type="entry name" value="adh_short"/>
    <property type="match status" value="1"/>
</dbReference>
<dbReference type="PANTHER" id="PTHR43963:SF6">
    <property type="entry name" value="CHAIN DEHYDROGENASE FAMILY PROTEIN, PUTATIVE (AFU_ORTHOLOGUE AFUA_3G15350)-RELATED"/>
    <property type="match status" value="1"/>
</dbReference>
<evidence type="ECO:0000256" key="1">
    <source>
        <dbReference type="ARBA" id="ARBA00006484"/>
    </source>
</evidence>
<dbReference type="PRINTS" id="PR00081">
    <property type="entry name" value="GDHRDH"/>
</dbReference>
<keyword evidence="6" id="KW-1185">Reference proteome</keyword>
<dbReference type="Gene3D" id="3.40.50.720">
    <property type="entry name" value="NAD(P)-binding Rossmann-like Domain"/>
    <property type="match status" value="1"/>
</dbReference>
<reference evidence="5" key="1">
    <citation type="submission" date="2023-03" db="EMBL/GenBank/DDBJ databases">
        <title>Massive genome expansion in bonnet fungi (Mycena s.s.) driven by repeated elements and novel gene families across ecological guilds.</title>
        <authorList>
            <consortium name="Lawrence Berkeley National Laboratory"/>
            <person name="Harder C.B."/>
            <person name="Miyauchi S."/>
            <person name="Viragh M."/>
            <person name="Kuo A."/>
            <person name="Thoen E."/>
            <person name="Andreopoulos B."/>
            <person name="Lu D."/>
            <person name="Skrede I."/>
            <person name="Drula E."/>
            <person name="Henrissat B."/>
            <person name="Morin E."/>
            <person name="Kohler A."/>
            <person name="Barry K."/>
            <person name="LaButti K."/>
            <person name="Morin E."/>
            <person name="Salamov A."/>
            <person name="Lipzen A."/>
            <person name="Mereny Z."/>
            <person name="Hegedus B."/>
            <person name="Baldrian P."/>
            <person name="Stursova M."/>
            <person name="Weitz H."/>
            <person name="Taylor A."/>
            <person name="Grigoriev I.V."/>
            <person name="Nagy L.G."/>
            <person name="Martin F."/>
            <person name="Kauserud H."/>
        </authorList>
    </citation>
    <scope>NUCLEOTIDE SEQUENCE</scope>
    <source>
        <strain evidence="5">CBHHK067</strain>
    </source>
</reference>
<evidence type="ECO:0008006" key="7">
    <source>
        <dbReference type="Google" id="ProtNLM"/>
    </source>
</evidence>
<evidence type="ECO:0000256" key="2">
    <source>
        <dbReference type="ARBA" id="ARBA00022857"/>
    </source>
</evidence>